<dbReference type="RefSeq" id="WP_224527214.1">
    <property type="nucleotide sequence ID" value="NZ_JAIUJR010000003.1"/>
</dbReference>
<evidence type="ECO:0000313" key="2">
    <source>
        <dbReference type="EMBL" id="MCA0132134.1"/>
    </source>
</evidence>
<protein>
    <recommendedName>
        <fullName evidence="4">Lipocalin-like domain-containing protein</fullName>
    </recommendedName>
</protein>
<comment type="caution">
    <text evidence="2">The sequence shown here is derived from an EMBL/GenBank/DDBJ whole genome shotgun (WGS) entry which is preliminary data.</text>
</comment>
<keyword evidence="3" id="KW-1185">Reference proteome</keyword>
<name>A0ABS7XRM3_9FLAO</name>
<feature type="signal peptide" evidence="1">
    <location>
        <begin position="1"/>
        <end position="21"/>
    </location>
</feature>
<gene>
    <name evidence="2" type="ORF">LBU54_06025</name>
</gene>
<organism evidence="2 3">
    <name type="scientific">Winogradskyella alexanderae</name>
    <dbReference type="NCBI Taxonomy" id="2877123"/>
    <lineage>
        <taxon>Bacteria</taxon>
        <taxon>Pseudomonadati</taxon>
        <taxon>Bacteroidota</taxon>
        <taxon>Flavobacteriia</taxon>
        <taxon>Flavobacteriales</taxon>
        <taxon>Flavobacteriaceae</taxon>
        <taxon>Winogradskyella</taxon>
    </lineage>
</organism>
<evidence type="ECO:0008006" key="4">
    <source>
        <dbReference type="Google" id="ProtNLM"/>
    </source>
</evidence>
<evidence type="ECO:0000313" key="3">
    <source>
        <dbReference type="Proteomes" id="UP001198901"/>
    </source>
</evidence>
<proteinExistence type="predicted"/>
<feature type="chain" id="PRO_5046938268" description="Lipocalin-like domain-containing protein" evidence="1">
    <location>
        <begin position="22"/>
        <end position="141"/>
    </location>
</feature>
<accession>A0ABS7XRM3</accession>
<reference evidence="3" key="1">
    <citation type="submission" date="2023-07" db="EMBL/GenBank/DDBJ databases">
        <authorList>
            <person name="Yue Y."/>
        </authorList>
    </citation>
    <scope>NUCLEOTIDE SEQUENCE [LARGE SCALE GENOMIC DNA]</scope>
    <source>
        <strain evidence="3">D23</strain>
    </source>
</reference>
<sequence>MKKKLLILMLVPFLVAFQCESNDPAPFDNLESTGLLGSWEIQNEILNGNISDMIPRCCEFLEFDPDDNIRDNIGLLTYNDTQGLVNSGTFEVDLNNQTILFIDDDNDQLLITYSIDETQGTLTIDFTEGDTIITQDWARIN</sequence>
<evidence type="ECO:0000256" key="1">
    <source>
        <dbReference type="SAM" id="SignalP"/>
    </source>
</evidence>
<dbReference type="Proteomes" id="UP001198901">
    <property type="component" value="Unassembled WGS sequence"/>
</dbReference>
<dbReference type="EMBL" id="JAIUJR010000003">
    <property type="protein sequence ID" value="MCA0132134.1"/>
    <property type="molecule type" value="Genomic_DNA"/>
</dbReference>
<keyword evidence="1" id="KW-0732">Signal</keyword>